<evidence type="ECO:0000256" key="6">
    <source>
        <dbReference type="ARBA" id="ARBA00022527"/>
    </source>
</evidence>
<comment type="catalytic activity">
    <reaction evidence="21">
        <text>L-seryl-[protein] + ATP = O-phospho-L-seryl-[protein] + ADP + H(+)</text>
        <dbReference type="Rhea" id="RHEA:17989"/>
        <dbReference type="Rhea" id="RHEA-COMP:9863"/>
        <dbReference type="Rhea" id="RHEA-COMP:11604"/>
        <dbReference type="ChEBI" id="CHEBI:15378"/>
        <dbReference type="ChEBI" id="CHEBI:29999"/>
        <dbReference type="ChEBI" id="CHEBI:30616"/>
        <dbReference type="ChEBI" id="CHEBI:83421"/>
        <dbReference type="ChEBI" id="CHEBI:456216"/>
        <dbReference type="EC" id="2.7.11.1"/>
    </reaction>
</comment>
<keyword evidence="10 23" id="KW-0812">Transmembrane</keyword>
<evidence type="ECO:0000256" key="14">
    <source>
        <dbReference type="ARBA" id="ARBA00022777"/>
    </source>
</evidence>
<feature type="binding site" evidence="22">
    <location>
        <position position="880"/>
    </location>
    <ligand>
        <name>ATP</name>
        <dbReference type="ChEBI" id="CHEBI:30616"/>
    </ligand>
</feature>
<evidence type="ECO:0000256" key="18">
    <source>
        <dbReference type="ARBA" id="ARBA00023170"/>
    </source>
</evidence>
<dbReference type="GO" id="GO:0009945">
    <property type="term" value="P:radial axis specification"/>
    <property type="evidence" value="ECO:0007669"/>
    <property type="project" value="UniProtKB-ARBA"/>
</dbReference>
<keyword evidence="19" id="KW-0325">Glycoprotein</keyword>
<dbReference type="SMART" id="SM00369">
    <property type="entry name" value="LRR_TYP"/>
    <property type="match status" value="6"/>
</dbReference>
<comment type="catalytic activity">
    <reaction evidence="20">
        <text>L-threonyl-[protein] + ATP = O-phospho-L-threonyl-[protein] + ADP + H(+)</text>
        <dbReference type="Rhea" id="RHEA:46608"/>
        <dbReference type="Rhea" id="RHEA-COMP:11060"/>
        <dbReference type="Rhea" id="RHEA-COMP:11605"/>
        <dbReference type="ChEBI" id="CHEBI:15378"/>
        <dbReference type="ChEBI" id="CHEBI:30013"/>
        <dbReference type="ChEBI" id="CHEBI:30616"/>
        <dbReference type="ChEBI" id="CHEBI:61977"/>
        <dbReference type="ChEBI" id="CHEBI:456216"/>
        <dbReference type="EC" id="2.7.11.1"/>
    </reaction>
</comment>
<evidence type="ECO:0000256" key="7">
    <source>
        <dbReference type="ARBA" id="ARBA00022553"/>
    </source>
</evidence>
<dbReference type="GO" id="GO:0005524">
    <property type="term" value="F:ATP binding"/>
    <property type="evidence" value="ECO:0007669"/>
    <property type="project" value="UniProtKB-UniRule"/>
</dbReference>
<accession>A0A0K9NT63</accession>
<protein>
    <recommendedName>
        <fullName evidence="3">non-specific serine/threonine protein kinase</fullName>
        <ecNumber evidence="3">2.7.11.1</ecNumber>
    </recommendedName>
</protein>
<evidence type="ECO:0000256" key="22">
    <source>
        <dbReference type="PROSITE-ProRule" id="PRU10141"/>
    </source>
</evidence>
<evidence type="ECO:0000259" key="24">
    <source>
        <dbReference type="PROSITE" id="PS50011"/>
    </source>
</evidence>
<dbReference type="PANTHER" id="PTHR48056:SF63">
    <property type="entry name" value="PROTEIN KINASE DOMAIN-CONTAINING PROTEIN"/>
    <property type="match status" value="1"/>
</dbReference>
<dbReference type="InterPro" id="IPR013210">
    <property type="entry name" value="LRR_N_plant-typ"/>
</dbReference>
<evidence type="ECO:0000256" key="19">
    <source>
        <dbReference type="ARBA" id="ARBA00023180"/>
    </source>
</evidence>
<dbReference type="CDD" id="cd14066">
    <property type="entry name" value="STKc_IRAK"/>
    <property type="match status" value="1"/>
</dbReference>
<dbReference type="SUPFAM" id="SSF52047">
    <property type="entry name" value="RNI-like"/>
    <property type="match status" value="1"/>
</dbReference>
<dbReference type="GO" id="GO:0048508">
    <property type="term" value="P:embryonic meristem development"/>
    <property type="evidence" value="ECO:0007669"/>
    <property type="project" value="UniProtKB-ARBA"/>
</dbReference>
<keyword evidence="4" id="KW-0217">Developmental protein</keyword>
<dbReference type="Gene3D" id="1.10.510.10">
    <property type="entry name" value="Transferase(Phosphotransferase) domain 1"/>
    <property type="match status" value="1"/>
</dbReference>
<dbReference type="SUPFAM" id="SSF52058">
    <property type="entry name" value="L domain-like"/>
    <property type="match status" value="1"/>
</dbReference>
<evidence type="ECO:0000313" key="25">
    <source>
        <dbReference type="EMBL" id="KMZ59115.1"/>
    </source>
</evidence>
<dbReference type="FunFam" id="1.10.510.10:FF:000192">
    <property type="entry name" value="LRR receptor-like serine/threonine-protein kinase RPK2"/>
    <property type="match status" value="1"/>
</dbReference>
<dbReference type="EMBL" id="LFYR01001803">
    <property type="protein sequence ID" value="KMZ59115.1"/>
    <property type="molecule type" value="Genomic_DNA"/>
</dbReference>
<dbReference type="InterPro" id="IPR008271">
    <property type="entry name" value="Ser/Thr_kinase_AS"/>
</dbReference>
<evidence type="ECO:0000256" key="1">
    <source>
        <dbReference type="ARBA" id="ARBA00004251"/>
    </source>
</evidence>
<comment type="caution">
    <text evidence="25">The sequence shown here is derived from an EMBL/GenBank/DDBJ whole genome shotgun (WGS) entry which is preliminary data.</text>
</comment>
<dbReference type="InterPro" id="IPR001611">
    <property type="entry name" value="Leu-rich_rpt"/>
</dbReference>
<keyword evidence="5" id="KW-1003">Cell membrane</keyword>
<keyword evidence="11" id="KW-0732">Signal</keyword>
<dbReference type="Gene3D" id="3.30.200.20">
    <property type="entry name" value="Phosphorylase Kinase, domain 1"/>
    <property type="match status" value="1"/>
</dbReference>
<dbReference type="GO" id="GO:0009942">
    <property type="term" value="P:longitudinal axis specification"/>
    <property type="evidence" value="ECO:0007669"/>
    <property type="project" value="UniProtKB-ARBA"/>
</dbReference>
<dbReference type="InterPro" id="IPR003591">
    <property type="entry name" value="Leu-rich_rpt_typical-subtyp"/>
</dbReference>
<evidence type="ECO:0000256" key="15">
    <source>
        <dbReference type="ARBA" id="ARBA00022840"/>
    </source>
</evidence>
<evidence type="ECO:0000256" key="10">
    <source>
        <dbReference type="ARBA" id="ARBA00022692"/>
    </source>
</evidence>
<evidence type="ECO:0000256" key="17">
    <source>
        <dbReference type="ARBA" id="ARBA00023136"/>
    </source>
</evidence>
<dbReference type="GO" id="GO:0009409">
    <property type="term" value="P:response to cold"/>
    <property type="evidence" value="ECO:0007669"/>
    <property type="project" value="UniProtKB-ARBA"/>
</dbReference>
<feature type="domain" description="Protein kinase" evidence="24">
    <location>
        <begin position="852"/>
        <end position="1130"/>
    </location>
</feature>
<dbReference type="Pfam" id="PF00560">
    <property type="entry name" value="LRR_1"/>
    <property type="match status" value="4"/>
</dbReference>
<gene>
    <name evidence="25" type="ORF">ZOSMA_6G00440</name>
</gene>
<dbReference type="InterPro" id="IPR017441">
    <property type="entry name" value="Protein_kinase_ATP_BS"/>
</dbReference>
<keyword evidence="18 25" id="KW-0675">Receptor</keyword>
<evidence type="ECO:0000256" key="21">
    <source>
        <dbReference type="ARBA" id="ARBA00048679"/>
    </source>
</evidence>
<dbReference type="OMA" id="NCLALQI"/>
<keyword evidence="16 23" id="KW-1133">Transmembrane helix</keyword>
<evidence type="ECO:0000256" key="16">
    <source>
        <dbReference type="ARBA" id="ARBA00022989"/>
    </source>
</evidence>
<keyword evidence="8" id="KW-0433">Leucine-rich repeat</keyword>
<sequence length="1136" mass="124024">MRRHCRLSQNLSVAFLRLFCYFFILCQNLQLLSAFSSSSSSTTTSTTSGFYETERSALLEFKSAVTSDPAGLLSAWTVSRHHCSWPGVTCESGSRVSGLNISASSCSYEHRLDFLWDGGGCSNSKIRLSGNLSTAIGRLKRLKVLSLKWNMFGGELSEDILGLESLEVVELQGNDFGGLLPERIGKRLRVVDLGFNRFQGGIPVVLADCVGLEVFDVSHNRINGTIHDFFGKLSKLKVLALSFNNIQGSIPDGIGDSGCLSLEHLDMSGNLLVGRIPASLGNCSQLQYLVLSSNLLEDVVPIELGRLSELRVLDVSRNSLSGLLPAELGNCLNLSSLVLSNPYHTLPFGGHDTQSIDFNYFQGGIHENITSIPNLRLLWAPRATLEGSIPKNWGTCRNLEMVNFGENLFTGGIPDVFGQCKNLKYLNLSSNRLTGSLSEELQVPCMDVFDVSGNGLTDFIPEFNYNKCSSQVLPNDAASSYYYSFFFSLISRVTNSRHAMLESSVDATILHDFGKNNFSGGFLSLPVASEKLGGLPVYALFVDGNRISGIFSGTFFDKCKLMNGLIFNVSGNMISGMFPADINVHCQSMLVLDISDNQITGEISQQLGLLGSLVDIDFSRNRLQGQIPASFSLLKDLKHLSLAGNNLSGNIPFSLSQLHSLQILDLSMNSFSGEIPSELLKLTNLSVLLLNNNKLSGRIPSTLTNNTSLLMFNFSFNNLSGPIPPSVDTMTCDSVLGNRLLDTCHYPVSLSIPSADLHGHGEESLSYTASPPGSTTTNGSNGGSFSSIEIASIASATAIVSVLLALIFIYIYTRKCAPRSTVQASGRREVTTFTDLGVPLSYEIVVRATGGFNASNCIGSGGFGATYKAEISPGVVVAVKRLSVGRIQGVQQFHAEVKTLGRWRHTNLVTLIGFHVSETEMFLIYNYLPGGNLERFIQERSRRPINWRMLHKIAVDVARALAYLHDHCVPRILHRDVKPSNILLDNEYTAYLSDFGLARLLGNSETHATTGVAGTFGYVAPEYAMTCRVSDKADVYSYGIVLLELISNKKALDPSFSPYGNGFNIVSWAHMLLRKGRAHEFFTEGLWDVGPHDDLVETLHLGITCTHDSLSTRPSMKYVLQKLKQIQPPMCSPITH</sequence>
<evidence type="ECO:0000256" key="9">
    <source>
        <dbReference type="ARBA" id="ARBA00022679"/>
    </source>
</evidence>
<keyword evidence="13 22" id="KW-0547">Nucleotide-binding</keyword>
<dbReference type="InterPro" id="IPR000719">
    <property type="entry name" value="Prot_kinase_dom"/>
</dbReference>
<evidence type="ECO:0000256" key="3">
    <source>
        <dbReference type="ARBA" id="ARBA00012513"/>
    </source>
</evidence>
<dbReference type="FunFam" id="3.80.10.10:FF:000095">
    <property type="entry name" value="LRR receptor-like serine/threonine-protein kinase GSO1"/>
    <property type="match status" value="1"/>
</dbReference>
<keyword evidence="7" id="KW-0597">Phosphoprotein</keyword>
<dbReference type="GO" id="GO:0004674">
    <property type="term" value="F:protein serine/threonine kinase activity"/>
    <property type="evidence" value="ECO:0007669"/>
    <property type="project" value="UniProtKB-KW"/>
</dbReference>
<dbReference type="Pfam" id="PF13516">
    <property type="entry name" value="LRR_6"/>
    <property type="match status" value="1"/>
</dbReference>
<name>A0A0K9NT63_ZOSMR</name>
<evidence type="ECO:0000256" key="5">
    <source>
        <dbReference type="ARBA" id="ARBA00022475"/>
    </source>
</evidence>
<dbReference type="AlphaFoldDB" id="A0A0K9NT63"/>
<dbReference type="Gene3D" id="3.80.10.10">
    <property type="entry name" value="Ribonuclease Inhibitor"/>
    <property type="match status" value="4"/>
</dbReference>
<dbReference type="Proteomes" id="UP000036987">
    <property type="component" value="Unassembled WGS sequence"/>
</dbReference>
<evidence type="ECO:0000256" key="13">
    <source>
        <dbReference type="ARBA" id="ARBA00022741"/>
    </source>
</evidence>
<organism evidence="25 26">
    <name type="scientific">Zostera marina</name>
    <name type="common">Eelgrass</name>
    <dbReference type="NCBI Taxonomy" id="29655"/>
    <lineage>
        <taxon>Eukaryota</taxon>
        <taxon>Viridiplantae</taxon>
        <taxon>Streptophyta</taxon>
        <taxon>Embryophyta</taxon>
        <taxon>Tracheophyta</taxon>
        <taxon>Spermatophyta</taxon>
        <taxon>Magnoliopsida</taxon>
        <taxon>Liliopsida</taxon>
        <taxon>Zosteraceae</taxon>
        <taxon>Zostera</taxon>
    </lineage>
</organism>
<dbReference type="Pfam" id="PF13855">
    <property type="entry name" value="LRR_8"/>
    <property type="match status" value="1"/>
</dbReference>
<keyword evidence="6" id="KW-0723">Serine/threonine-protein kinase</keyword>
<feature type="transmembrane region" description="Helical" evidence="23">
    <location>
        <begin position="790"/>
        <end position="812"/>
    </location>
</feature>
<dbReference type="FunFam" id="3.30.200.20:FF:000260">
    <property type="entry name" value="LRR receptor-like serine/threonine-protein kinase RPK2"/>
    <property type="match status" value="1"/>
</dbReference>
<dbReference type="PANTHER" id="PTHR48056">
    <property type="entry name" value="LRR RECEPTOR-LIKE SERINE/THREONINE-PROTEIN KINASE-RELATED"/>
    <property type="match status" value="1"/>
</dbReference>
<comment type="subcellular location">
    <subcellularLocation>
        <location evidence="1">Cell membrane</location>
        <topology evidence="1">Single-pass type I membrane protein</topology>
    </subcellularLocation>
</comment>
<evidence type="ECO:0000256" key="4">
    <source>
        <dbReference type="ARBA" id="ARBA00022473"/>
    </source>
</evidence>
<evidence type="ECO:0000256" key="23">
    <source>
        <dbReference type="SAM" id="Phobius"/>
    </source>
</evidence>
<dbReference type="OrthoDB" id="1896041at2759"/>
<evidence type="ECO:0000256" key="11">
    <source>
        <dbReference type="ARBA" id="ARBA00022729"/>
    </source>
</evidence>
<dbReference type="InterPro" id="IPR011009">
    <property type="entry name" value="Kinase-like_dom_sf"/>
</dbReference>
<dbReference type="InterPro" id="IPR032675">
    <property type="entry name" value="LRR_dom_sf"/>
</dbReference>
<dbReference type="EC" id="2.7.11.1" evidence="3"/>
<dbReference type="Pfam" id="PF08263">
    <property type="entry name" value="LRRNT_2"/>
    <property type="match status" value="1"/>
</dbReference>
<dbReference type="FunFam" id="3.80.10.10:FF:000275">
    <property type="entry name" value="Leucine-rich repeat receptor-like protein kinase"/>
    <property type="match status" value="1"/>
</dbReference>
<dbReference type="FunFam" id="3.80.10.10:FF:000679">
    <property type="entry name" value="LRR receptor-like serine/threonine-protein kinase RPK2"/>
    <property type="match status" value="1"/>
</dbReference>
<dbReference type="SMART" id="SM00220">
    <property type="entry name" value="S_TKc"/>
    <property type="match status" value="1"/>
</dbReference>
<dbReference type="PROSITE" id="PS50011">
    <property type="entry name" value="PROTEIN_KINASE_DOM"/>
    <property type="match status" value="1"/>
</dbReference>
<dbReference type="InterPro" id="IPR050647">
    <property type="entry name" value="Plant_LRR-RLKs"/>
</dbReference>
<dbReference type="PROSITE" id="PS00107">
    <property type="entry name" value="PROTEIN_KINASE_ATP"/>
    <property type="match status" value="1"/>
</dbReference>
<keyword evidence="9" id="KW-0808">Transferase</keyword>
<dbReference type="GO" id="GO:0005886">
    <property type="term" value="C:plasma membrane"/>
    <property type="evidence" value="ECO:0000318"/>
    <property type="project" value="GO_Central"/>
</dbReference>
<evidence type="ECO:0000256" key="8">
    <source>
        <dbReference type="ARBA" id="ARBA00022614"/>
    </source>
</evidence>
<dbReference type="GO" id="GO:0009414">
    <property type="term" value="P:response to water deprivation"/>
    <property type="evidence" value="ECO:0007669"/>
    <property type="project" value="UniProtKB-ARBA"/>
</dbReference>
<keyword evidence="14 25" id="KW-0418">Kinase</keyword>
<evidence type="ECO:0000256" key="20">
    <source>
        <dbReference type="ARBA" id="ARBA00047899"/>
    </source>
</evidence>
<dbReference type="SUPFAM" id="SSF56112">
    <property type="entry name" value="Protein kinase-like (PK-like)"/>
    <property type="match status" value="1"/>
</dbReference>
<dbReference type="PROSITE" id="PS51450">
    <property type="entry name" value="LRR"/>
    <property type="match status" value="1"/>
</dbReference>
<evidence type="ECO:0000256" key="12">
    <source>
        <dbReference type="ARBA" id="ARBA00022737"/>
    </source>
</evidence>
<reference evidence="26" key="1">
    <citation type="journal article" date="2016" name="Nature">
        <title>The genome of the seagrass Zostera marina reveals angiosperm adaptation to the sea.</title>
        <authorList>
            <person name="Olsen J.L."/>
            <person name="Rouze P."/>
            <person name="Verhelst B."/>
            <person name="Lin Y.-C."/>
            <person name="Bayer T."/>
            <person name="Collen J."/>
            <person name="Dattolo E."/>
            <person name="De Paoli E."/>
            <person name="Dittami S."/>
            <person name="Maumus F."/>
            <person name="Michel G."/>
            <person name="Kersting A."/>
            <person name="Lauritano C."/>
            <person name="Lohaus R."/>
            <person name="Toepel M."/>
            <person name="Tonon T."/>
            <person name="Vanneste K."/>
            <person name="Amirebrahimi M."/>
            <person name="Brakel J."/>
            <person name="Bostroem C."/>
            <person name="Chovatia M."/>
            <person name="Grimwood J."/>
            <person name="Jenkins J.W."/>
            <person name="Jueterbock A."/>
            <person name="Mraz A."/>
            <person name="Stam W.T."/>
            <person name="Tice H."/>
            <person name="Bornberg-Bauer E."/>
            <person name="Green P.J."/>
            <person name="Pearson G.A."/>
            <person name="Procaccini G."/>
            <person name="Duarte C.M."/>
            <person name="Schmutz J."/>
            <person name="Reusch T.B.H."/>
            <person name="Van de Peer Y."/>
        </authorList>
    </citation>
    <scope>NUCLEOTIDE SEQUENCE [LARGE SCALE GENOMIC DNA]</scope>
    <source>
        <strain evidence="26">cv. Finnish</strain>
    </source>
</reference>
<keyword evidence="15 22" id="KW-0067">ATP-binding</keyword>
<keyword evidence="17 23" id="KW-0472">Membrane</keyword>
<dbReference type="STRING" id="29655.A0A0K9NT63"/>
<evidence type="ECO:0000313" key="26">
    <source>
        <dbReference type="Proteomes" id="UP000036987"/>
    </source>
</evidence>
<dbReference type="Pfam" id="PF00069">
    <property type="entry name" value="Pkinase"/>
    <property type="match status" value="1"/>
</dbReference>
<keyword evidence="12" id="KW-0677">Repeat</keyword>
<comment type="similarity">
    <text evidence="2">Belongs to the protein kinase superfamily. Ser/Thr protein kinase family.</text>
</comment>
<keyword evidence="26" id="KW-1185">Reference proteome</keyword>
<dbReference type="PROSITE" id="PS00108">
    <property type="entry name" value="PROTEIN_KINASE_ST"/>
    <property type="match status" value="1"/>
</dbReference>
<proteinExistence type="inferred from homology"/>
<evidence type="ECO:0000256" key="2">
    <source>
        <dbReference type="ARBA" id="ARBA00008684"/>
    </source>
</evidence>